<evidence type="ECO:0000256" key="2">
    <source>
        <dbReference type="ARBA" id="ARBA00022448"/>
    </source>
</evidence>
<evidence type="ECO:0000256" key="4">
    <source>
        <dbReference type="ARBA" id="ARBA00022989"/>
    </source>
</evidence>
<dbReference type="GO" id="GO:0016020">
    <property type="term" value="C:membrane"/>
    <property type="evidence" value="ECO:0007669"/>
    <property type="project" value="UniProtKB-SubCell"/>
</dbReference>
<evidence type="ECO:0000256" key="3">
    <source>
        <dbReference type="ARBA" id="ARBA00022692"/>
    </source>
</evidence>
<evidence type="ECO:0000256" key="6">
    <source>
        <dbReference type="SAM" id="Phobius"/>
    </source>
</evidence>
<feature type="transmembrane region" description="Helical" evidence="6">
    <location>
        <begin position="7"/>
        <end position="27"/>
    </location>
</feature>
<dbReference type="GO" id="GO:0015171">
    <property type="term" value="F:amino acid transmembrane transporter activity"/>
    <property type="evidence" value="ECO:0007669"/>
    <property type="project" value="TreeGrafter"/>
</dbReference>
<dbReference type="Gene3D" id="1.20.1740.10">
    <property type="entry name" value="Amino acid/polyamine transporter I"/>
    <property type="match status" value="1"/>
</dbReference>
<dbReference type="RefSeq" id="WP_168436127.1">
    <property type="nucleotide sequence ID" value="NZ_JAAXOP010000007.1"/>
</dbReference>
<keyword evidence="8" id="KW-1185">Reference proteome</keyword>
<dbReference type="PANTHER" id="PTHR43243">
    <property type="entry name" value="INNER MEMBRANE TRANSPORTER YGJI-RELATED"/>
    <property type="match status" value="1"/>
</dbReference>
<evidence type="ECO:0000313" key="8">
    <source>
        <dbReference type="Proteomes" id="UP000565711"/>
    </source>
</evidence>
<comment type="subcellular location">
    <subcellularLocation>
        <location evidence="1">Membrane</location>
        <topology evidence="1">Multi-pass membrane protein</topology>
    </subcellularLocation>
</comment>
<name>A0A846XY50_9NOCA</name>
<evidence type="ECO:0000313" key="7">
    <source>
        <dbReference type="EMBL" id="NKY51537.1"/>
    </source>
</evidence>
<sequence>MRANVAASVVELGGLVLVIGLGAWLLLRGDADPGRLTDIGTAEHGPVAAVAAGAVPAFYSFVGFETSANLAEEVRDPRRSYPAALFGALLTAGLVYVLVGVVTSAAVPTGDWPNRVGRCSRWCAGPVACRNDCSV</sequence>
<evidence type="ECO:0000256" key="1">
    <source>
        <dbReference type="ARBA" id="ARBA00004141"/>
    </source>
</evidence>
<keyword evidence="5 6" id="KW-0472">Membrane</keyword>
<dbReference type="EMBL" id="JAAXOP010000007">
    <property type="protein sequence ID" value="NKY51537.1"/>
    <property type="molecule type" value="Genomic_DNA"/>
</dbReference>
<dbReference type="InterPro" id="IPR002293">
    <property type="entry name" value="AA/rel_permease1"/>
</dbReference>
<feature type="transmembrane region" description="Helical" evidence="6">
    <location>
        <begin position="83"/>
        <end position="107"/>
    </location>
</feature>
<reference evidence="7 8" key="1">
    <citation type="submission" date="2020-04" db="EMBL/GenBank/DDBJ databases">
        <title>MicrobeNet Type strains.</title>
        <authorList>
            <person name="Nicholson A.C."/>
        </authorList>
    </citation>
    <scope>NUCLEOTIDE SEQUENCE [LARGE SCALE GENOMIC DNA]</scope>
    <source>
        <strain evidence="7 8">JCM 12354</strain>
    </source>
</reference>
<feature type="transmembrane region" description="Helical" evidence="6">
    <location>
        <begin position="47"/>
        <end position="71"/>
    </location>
</feature>
<keyword evidence="3 6" id="KW-0812">Transmembrane</keyword>
<accession>A0A846XY50</accession>
<dbReference type="Pfam" id="PF13520">
    <property type="entry name" value="AA_permease_2"/>
    <property type="match status" value="1"/>
</dbReference>
<dbReference type="PANTHER" id="PTHR43243:SF4">
    <property type="entry name" value="CATIONIC AMINO ACID TRANSPORTER 4"/>
    <property type="match status" value="1"/>
</dbReference>
<dbReference type="AlphaFoldDB" id="A0A846XY50"/>
<protein>
    <submittedName>
        <fullName evidence="7">APC family permease</fullName>
    </submittedName>
</protein>
<proteinExistence type="predicted"/>
<keyword evidence="4 6" id="KW-1133">Transmembrane helix</keyword>
<dbReference type="Proteomes" id="UP000565711">
    <property type="component" value="Unassembled WGS sequence"/>
</dbReference>
<organism evidence="7 8">
    <name type="scientific">Nocardia vermiculata</name>
    <dbReference type="NCBI Taxonomy" id="257274"/>
    <lineage>
        <taxon>Bacteria</taxon>
        <taxon>Bacillati</taxon>
        <taxon>Actinomycetota</taxon>
        <taxon>Actinomycetes</taxon>
        <taxon>Mycobacteriales</taxon>
        <taxon>Nocardiaceae</taxon>
        <taxon>Nocardia</taxon>
    </lineage>
</organism>
<comment type="caution">
    <text evidence="7">The sequence shown here is derived from an EMBL/GenBank/DDBJ whole genome shotgun (WGS) entry which is preliminary data.</text>
</comment>
<evidence type="ECO:0000256" key="5">
    <source>
        <dbReference type="ARBA" id="ARBA00023136"/>
    </source>
</evidence>
<gene>
    <name evidence="7" type="ORF">HGA08_15030</name>
</gene>
<keyword evidence="2" id="KW-0813">Transport</keyword>